<organism evidence="1 2">
    <name type="scientific">Arthrobacter terricola</name>
    <dbReference type="NCBI Taxonomy" id="2547396"/>
    <lineage>
        <taxon>Bacteria</taxon>
        <taxon>Bacillati</taxon>
        <taxon>Actinomycetota</taxon>
        <taxon>Actinomycetes</taxon>
        <taxon>Micrococcales</taxon>
        <taxon>Micrococcaceae</taxon>
        <taxon>Arthrobacter</taxon>
    </lineage>
</organism>
<reference evidence="1 2" key="1">
    <citation type="submission" date="2019-03" db="EMBL/GenBank/DDBJ databases">
        <title>Whole genome sequence of Arthrobacter sp JH1-1.</title>
        <authorList>
            <person name="Trinh H.N."/>
        </authorList>
    </citation>
    <scope>NUCLEOTIDE SEQUENCE [LARGE SCALE GENOMIC DNA]</scope>
    <source>
        <strain evidence="1 2">JH1-1</strain>
    </source>
</reference>
<dbReference type="EMBL" id="SMRU01000058">
    <property type="protein sequence ID" value="TDF86895.1"/>
    <property type="molecule type" value="Genomic_DNA"/>
</dbReference>
<evidence type="ECO:0000313" key="1">
    <source>
        <dbReference type="EMBL" id="TDF86895.1"/>
    </source>
</evidence>
<proteinExistence type="predicted"/>
<protein>
    <submittedName>
        <fullName evidence="1">Uncharacterized protein</fullName>
    </submittedName>
</protein>
<sequence>MAPGVFFGLLVIAGGRLGWAVARPPSGGAAKIRQWFSDSVDLVWWTVRGTTQVRVVAVIWIVLAP</sequence>
<accession>A0A4R5K7K4</accession>
<dbReference type="OrthoDB" id="9942254at2"/>
<keyword evidence="2" id="KW-1185">Reference proteome</keyword>
<dbReference type="Proteomes" id="UP000295511">
    <property type="component" value="Unassembled WGS sequence"/>
</dbReference>
<comment type="caution">
    <text evidence="1">The sequence shown here is derived from an EMBL/GenBank/DDBJ whole genome shotgun (WGS) entry which is preliminary data.</text>
</comment>
<gene>
    <name evidence="1" type="ORF">E1809_25410</name>
</gene>
<name>A0A4R5K7K4_9MICC</name>
<dbReference type="RefSeq" id="WP_133207019.1">
    <property type="nucleotide sequence ID" value="NZ_SMRU01000058.1"/>
</dbReference>
<evidence type="ECO:0000313" key="2">
    <source>
        <dbReference type="Proteomes" id="UP000295511"/>
    </source>
</evidence>
<dbReference type="AlphaFoldDB" id="A0A4R5K7K4"/>